<dbReference type="Gene3D" id="3.40.50.11180">
    <property type="match status" value="1"/>
</dbReference>
<gene>
    <name evidence="13 16" type="primary">mfd</name>
    <name evidence="16" type="ORF">AMURIS_05343</name>
</gene>
<evidence type="ECO:0000256" key="9">
    <source>
        <dbReference type="ARBA" id="ARBA00023204"/>
    </source>
</evidence>
<evidence type="ECO:0000256" key="5">
    <source>
        <dbReference type="ARBA" id="ARBA00022801"/>
    </source>
</evidence>
<evidence type="ECO:0000256" key="4">
    <source>
        <dbReference type="ARBA" id="ARBA00022763"/>
    </source>
</evidence>
<dbReference type="GO" id="GO:0005524">
    <property type="term" value="F:ATP binding"/>
    <property type="evidence" value="ECO:0007669"/>
    <property type="project" value="UniProtKB-UniRule"/>
</dbReference>
<evidence type="ECO:0000256" key="10">
    <source>
        <dbReference type="ARBA" id="ARBA00061104"/>
    </source>
</evidence>
<dbReference type="InterPro" id="IPR036101">
    <property type="entry name" value="CarD-like/TRCF_RID_sf"/>
</dbReference>
<dbReference type="PROSITE" id="PS51194">
    <property type="entry name" value="HELICASE_CTER"/>
    <property type="match status" value="1"/>
</dbReference>
<dbReference type="InterPro" id="IPR047112">
    <property type="entry name" value="RecG/Mfd"/>
</dbReference>
<keyword evidence="6" id="KW-0347">Helicase</keyword>
<dbReference type="RefSeq" id="WP_103242508.1">
    <property type="nucleotide sequence ID" value="NZ_JANJZD010000061.1"/>
</dbReference>
<dbReference type="SMART" id="SM00982">
    <property type="entry name" value="TRCF"/>
    <property type="match status" value="1"/>
</dbReference>
<dbReference type="AlphaFoldDB" id="A0A2K4ZQ07"/>
<feature type="domain" description="Helicase C-terminal" evidence="15">
    <location>
        <begin position="833"/>
        <end position="991"/>
    </location>
</feature>
<dbReference type="OrthoDB" id="9804325at2"/>
<keyword evidence="7 13" id="KW-0067">ATP-binding</keyword>
<keyword evidence="2 13" id="KW-0963">Cytoplasm</keyword>
<keyword evidence="9 13" id="KW-0234">DNA repair</keyword>
<dbReference type="InterPro" id="IPR003711">
    <property type="entry name" value="CarD-like/TRCF_RID"/>
</dbReference>
<dbReference type="GO" id="GO:0005737">
    <property type="term" value="C:cytoplasm"/>
    <property type="evidence" value="ECO:0007669"/>
    <property type="project" value="UniProtKB-SubCell"/>
</dbReference>
<dbReference type="InterPro" id="IPR011545">
    <property type="entry name" value="DEAD/DEAH_box_helicase_dom"/>
</dbReference>
<accession>A0A2K4ZQ07</accession>
<dbReference type="InterPro" id="IPR027417">
    <property type="entry name" value="P-loop_NTPase"/>
</dbReference>
<reference evidence="16 17" key="1">
    <citation type="submission" date="2018-01" db="EMBL/GenBank/DDBJ databases">
        <authorList>
            <person name="Gaut B.S."/>
            <person name="Morton B.R."/>
            <person name="Clegg M.T."/>
            <person name="Duvall M.R."/>
        </authorList>
    </citation>
    <scope>NUCLEOTIDE SEQUENCE [LARGE SCALE GENOMIC DNA]</scope>
    <source>
        <strain evidence="16">GP69</strain>
    </source>
</reference>
<dbReference type="PANTHER" id="PTHR47964">
    <property type="entry name" value="ATP-DEPENDENT DNA HELICASE HOMOLOG RECG, CHLOROPLASTIC"/>
    <property type="match status" value="1"/>
</dbReference>
<keyword evidence="17" id="KW-1185">Reference proteome</keyword>
<dbReference type="InterPro" id="IPR005118">
    <property type="entry name" value="TRCF_C"/>
</dbReference>
<keyword evidence="5 13" id="KW-0378">Hydrolase</keyword>
<dbReference type="SMART" id="SM01058">
    <property type="entry name" value="CarD_TRCF"/>
    <property type="match status" value="1"/>
</dbReference>
<dbReference type="Gene3D" id="2.40.10.170">
    <property type="match status" value="1"/>
</dbReference>
<evidence type="ECO:0000313" key="16">
    <source>
        <dbReference type="EMBL" id="SOY32578.1"/>
    </source>
</evidence>
<dbReference type="SUPFAM" id="SSF143517">
    <property type="entry name" value="TRCF domain-like"/>
    <property type="match status" value="1"/>
</dbReference>
<dbReference type="Pfam" id="PF03461">
    <property type="entry name" value="TRCF"/>
    <property type="match status" value="1"/>
</dbReference>
<evidence type="ECO:0000259" key="15">
    <source>
        <dbReference type="PROSITE" id="PS51194"/>
    </source>
</evidence>
<dbReference type="EMBL" id="OFSM01000056">
    <property type="protein sequence ID" value="SOY32578.1"/>
    <property type="molecule type" value="Genomic_DNA"/>
</dbReference>
<evidence type="ECO:0000259" key="14">
    <source>
        <dbReference type="PROSITE" id="PS51192"/>
    </source>
</evidence>
<evidence type="ECO:0000256" key="12">
    <source>
        <dbReference type="ARBA" id="ARBA00070128"/>
    </source>
</evidence>
<dbReference type="Gene3D" id="3.30.2060.10">
    <property type="entry name" value="Penicillin-binding protein 1b domain"/>
    <property type="match status" value="1"/>
</dbReference>
<evidence type="ECO:0000256" key="8">
    <source>
        <dbReference type="ARBA" id="ARBA00023125"/>
    </source>
</evidence>
<dbReference type="Pfam" id="PF17757">
    <property type="entry name" value="UvrB_inter"/>
    <property type="match status" value="1"/>
</dbReference>
<feature type="domain" description="Helicase ATP-binding" evidence="14">
    <location>
        <begin position="655"/>
        <end position="816"/>
    </location>
</feature>
<keyword evidence="3 13" id="KW-0547">Nucleotide-binding</keyword>
<dbReference type="GO" id="GO:0000716">
    <property type="term" value="P:transcription-coupled nucleotide-excision repair, DNA damage recognition"/>
    <property type="evidence" value="ECO:0007669"/>
    <property type="project" value="UniProtKB-UniRule"/>
</dbReference>
<proteinExistence type="inferred from homology"/>
<dbReference type="Gene3D" id="3.40.50.300">
    <property type="entry name" value="P-loop containing nucleotide triphosphate hydrolases"/>
    <property type="match status" value="2"/>
</dbReference>
<dbReference type="InterPro" id="IPR004576">
    <property type="entry name" value="Mfd"/>
</dbReference>
<evidence type="ECO:0000256" key="6">
    <source>
        <dbReference type="ARBA" id="ARBA00022806"/>
    </source>
</evidence>
<dbReference type="CDD" id="cd17991">
    <property type="entry name" value="DEXHc_TRCF"/>
    <property type="match status" value="1"/>
</dbReference>
<dbReference type="GO" id="GO:0016787">
    <property type="term" value="F:hydrolase activity"/>
    <property type="evidence" value="ECO:0007669"/>
    <property type="project" value="UniProtKB-KW"/>
</dbReference>
<dbReference type="GO" id="GO:0006355">
    <property type="term" value="P:regulation of DNA-templated transcription"/>
    <property type="evidence" value="ECO:0007669"/>
    <property type="project" value="UniProtKB-UniRule"/>
</dbReference>
<evidence type="ECO:0000256" key="11">
    <source>
        <dbReference type="ARBA" id="ARBA00061399"/>
    </source>
</evidence>
<dbReference type="SUPFAM" id="SSF141259">
    <property type="entry name" value="CarD-like"/>
    <property type="match status" value="1"/>
</dbReference>
<dbReference type="Gene3D" id="3.90.1150.50">
    <property type="entry name" value="Transcription-repair-coupling factor, D7 domain"/>
    <property type="match status" value="1"/>
</dbReference>
<dbReference type="PROSITE" id="PS51192">
    <property type="entry name" value="HELICASE_ATP_BIND_1"/>
    <property type="match status" value="1"/>
</dbReference>
<keyword evidence="4 13" id="KW-0227">DNA damage</keyword>
<dbReference type="GO" id="GO:0003684">
    <property type="term" value="F:damaged DNA binding"/>
    <property type="evidence" value="ECO:0007669"/>
    <property type="project" value="InterPro"/>
</dbReference>
<dbReference type="Pfam" id="PF02559">
    <property type="entry name" value="CarD_TRCF_RID"/>
    <property type="match status" value="1"/>
</dbReference>
<dbReference type="FunFam" id="3.40.50.300:FF:000546">
    <property type="entry name" value="Transcription-repair-coupling factor"/>
    <property type="match status" value="1"/>
</dbReference>
<dbReference type="GO" id="GO:0003678">
    <property type="term" value="F:DNA helicase activity"/>
    <property type="evidence" value="ECO:0007669"/>
    <property type="project" value="TreeGrafter"/>
</dbReference>
<dbReference type="InterPro" id="IPR037235">
    <property type="entry name" value="TRCF-like_C_D7"/>
</dbReference>
<comment type="function">
    <text evidence="13">Couples transcription and DNA repair by recognizing RNA polymerase (RNAP) stalled at DNA lesions. Mediates ATP-dependent release of RNAP and its truncated transcript from the DNA, and recruitment of nucleotide excision repair machinery to the damaged site.</text>
</comment>
<evidence type="ECO:0000256" key="13">
    <source>
        <dbReference type="HAMAP-Rule" id="MF_00969"/>
    </source>
</evidence>
<dbReference type="Pfam" id="PF00270">
    <property type="entry name" value="DEAD"/>
    <property type="match status" value="1"/>
</dbReference>
<dbReference type="EC" id="3.6.4.-" evidence="13"/>
<dbReference type="Pfam" id="PF00271">
    <property type="entry name" value="Helicase_C"/>
    <property type="match status" value="1"/>
</dbReference>
<dbReference type="NCBIfam" id="TIGR00580">
    <property type="entry name" value="mfd"/>
    <property type="match status" value="1"/>
</dbReference>
<dbReference type="Proteomes" id="UP000236311">
    <property type="component" value="Unassembled WGS sequence"/>
</dbReference>
<comment type="subcellular location">
    <subcellularLocation>
        <location evidence="1 13">Cytoplasm</location>
    </subcellularLocation>
</comment>
<sequence length="1193" mass="136181">MQALLAPLQELAEFGNIRDAIRKGTGRGENAAAALTGCVDSQKLHMIYGLGDGFRIKVIVTYSDLRAKELFEEYRFYDRNVILYPAKDLIFFQADIHGNQLVRERVKVLRRLMERKPVTIVTTYAALMTPQAVWDREKDVIDVEKGKSLDEKKLYRRLVDMGYEKTYQVESPGQFSVRGGIVDIFDLTEENPYRIELWGDEVESIRSFDILSQRSIENLEGISLFPATEFVLEEERIRRGLKRLEEEGKKQEKLFRDSFRTEEAHRIAVQVKELKEELLEFKSKVNLEGYIRYFYEDTVTLPELLTRLTAEEGGRAGRGRPLFFVEEPGRVKEQAEAVELEFRESMAQRAEKGYVLPGQMDILYGGEQVAAALLTGSVITLSTMETRGYFRADVKTDIAARNVAPYNNSFEALVRDLKLFKKNGYRVLLLSGSRTRAKRLAEDLRDQEISAVYTEDPMREVLPGEVVTCYGHVNKGFEYPMLKFVVLSETDIFGAEKKKKKAKKLYQGQKIKDFNELKVGDYVVHESHGLGIYQGIEKVEMEGVVKDYIKIEYRDGGNLYVLATGLDIIQKYASADARKPKLNKLGSKEWERTKTKVRSAVSEVAHDLVELYALRQQSQGYQFEKDTVWQREFEEMFPFEETEDQMTAIADTKADMESTKIMDRLICGDVGYGKTEIAIRAAFKAVQEGKQVVYLVPTTILAQQHYTTFVQRMKDYPIRVDLMSRFRTPGEMKKTVTDLVKGQVDIVIGTHRVLSADVQFKDLGLLIIDEEQRFGVTHKEKIKKLKENVDVLTLTATPIPRTLHMSLIGIRDMSVLEEPPGDRQPIQTFVCEYNDELVREAISRELARGGQVYYVYNRVNNIADVTAQIAALLPEAAVSYAHGQMKEHELEKIMFNFINGEIDVLVSTTIIETGLDIPNVNTMIIHDSDNLGLSQLYQLRGRVGRSNRTAYAFLMYRRDKMLKEVAEKRLSAIREFTDLGSGFKIAMRDLEIRGAGNLLGVRQHGHMEAVGYDLYCKMLGEAVHTLKGGKALEDFPTMIDLDVDAFIPPTYIVNEVQKLDIYKRIAGIENPKERDDMKDELLDRFGEIPKSVDNLLRIALIRVAAHELYITDIKGKNEKIAVTFRPDADLNPAKVPDLLRKYGPTLAFTGYGKPFFTLKYKKTGLIEKDAELLLGKTEELLEEMKILRVEEAL</sequence>
<dbReference type="HAMAP" id="MF_00969">
    <property type="entry name" value="TRCF"/>
    <property type="match status" value="1"/>
</dbReference>
<comment type="similarity">
    <text evidence="11 13">In the C-terminal section; belongs to the helicase family. RecG subfamily.</text>
</comment>
<evidence type="ECO:0000256" key="2">
    <source>
        <dbReference type="ARBA" id="ARBA00022490"/>
    </source>
</evidence>
<organism evidence="16 17">
    <name type="scientific">Acetatifactor muris</name>
    <dbReference type="NCBI Taxonomy" id="879566"/>
    <lineage>
        <taxon>Bacteria</taxon>
        <taxon>Bacillati</taxon>
        <taxon>Bacillota</taxon>
        <taxon>Clostridia</taxon>
        <taxon>Lachnospirales</taxon>
        <taxon>Lachnospiraceae</taxon>
        <taxon>Acetatifactor</taxon>
    </lineage>
</organism>
<protein>
    <recommendedName>
        <fullName evidence="12 13">Transcription-repair-coupling factor</fullName>
        <shortName evidence="13">TRCF</shortName>
        <ecNumber evidence="13">3.6.4.-</ecNumber>
    </recommendedName>
</protein>
<evidence type="ECO:0000256" key="7">
    <source>
        <dbReference type="ARBA" id="ARBA00022840"/>
    </source>
</evidence>
<dbReference type="InterPro" id="IPR001650">
    <property type="entry name" value="Helicase_C-like"/>
</dbReference>
<dbReference type="SUPFAM" id="SSF52540">
    <property type="entry name" value="P-loop containing nucleoside triphosphate hydrolases"/>
    <property type="match status" value="4"/>
</dbReference>
<dbReference type="PANTHER" id="PTHR47964:SF1">
    <property type="entry name" value="ATP-DEPENDENT DNA HELICASE HOMOLOG RECG, CHLOROPLASTIC"/>
    <property type="match status" value="1"/>
</dbReference>
<evidence type="ECO:0000313" key="17">
    <source>
        <dbReference type="Proteomes" id="UP000236311"/>
    </source>
</evidence>
<dbReference type="InterPro" id="IPR014001">
    <property type="entry name" value="Helicase_ATP-bd"/>
</dbReference>
<dbReference type="SMART" id="SM00490">
    <property type="entry name" value="HELICc"/>
    <property type="match status" value="1"/>
</dbReference>
<name>A0A2K4ZQ07_9FIRM</name>
<keyword evidence="8 13" id="KW-0238">DNA-binding</keyword>
<evidence type="ECO:0000256" key="3">
    <source>
        <dbReference type="ARBA" id="ARBA00022741"/>
    </source>
</evidence>
<comment type="similarity">
    <text evidence="10 13">In the N-terminal section; belongs to the UvrB family.</text>
</comment>
<dbReference type="InterPro" id="IPR041471">
    <property type="entry name" value="UvrB_inter"/>
</dbReference>
<evidence type="ECO:0000256" key="1">
    <source>
        <dbReference type="ARBA" id="ARBA00004496"/>
    </source>
</evidence>
<dbReference type="SMART" id="SM00487">
    <property type="entry name" value="DEXDc"/>
    <property type="match status" value="1"/>
</dbReference>